<gene>
    <name evidence="1" type="ORF">E2C01_050333</name>
</gene>
<keyword evidence="2" id="KW-1185">Reference proteome</keyword>
<comment type="caution">
    <text evidence="1">The sequence shown here is derived from an EMBL/GenBank/DDBJ whole genome shotgun (WGS) entry which is preliminary data.</text>
</comment>
<dbReference type="Proteomes" id="UP000324222">
    <property type="component" value="Unassembled WGS sequence"/>
</dbReference>
<organism evidence="1 2">
    <name type="scientific">Portunus trituberculatus</name>
    <name type="common">Swimming crab</name>
    <name type="synonym">Neptunus trituberculatus</name>
    <dbReference type="NCBI Taxonomy" id="210409"/>
    <lineage>
        <taxon>Eukaryota</taxon>
        <taxon>Metazoa</taxon>
        <taxon>Ecdysozoa</taxon>
        <taxon>Arthropoda</taxon>
        <taxon>Crustacea</taxon>
        <taxon>Multicrustacea</taxon>
        <taxon>Malacostraca</taxon>
        <taxon>Eumalacostraca</taxon>
        <taxon>Eucarida</taxon>
        <taxon>Decapoda</taxon>
        <taxon>Pleocyemata</taxon>
        <taxon>Brachyura</taxon>
        <taxon>Eubrachyura</taxon>
        <taxon>Portunoidea</taxon>
        <taxon>Portunidae</taxon>
        <taxon>Portuninae</taxon>
        <taxon>Portunus</taxon>
    </lineage>
</organism>
<dbReference type="EMBL" id="VSRR010013890">
    <property type="protein sequence ID" value="MPC56373.1"/>
    <property type="molecule type" value="Genomic_DNA"/>
</dbReference>
<name>A0A5B7GG76_PORTR</name>
<proteinExistence type="predicted"/>
<sequence length="75" mass="8646">MKLIVVLKTYSSNRRFCLGVRCAHARAKVVGYGVRVLMDIPDQINKTIFLLIPNKLCKSRSRKFIQELNHQDITS</sequence>
<evidence type="ECO:0000313" key="1">
    <source>
        <dbReference type="EMBL" id="MPC56373.1"/>
    </source>
</evidence>
<dbReference type="AlphaFoldDB" id="A0A5B7GG76"/>
<evidence type="ECO:0000313" key="2">
    <source>
        <dbReference type="Proteomes" id="UP000324222"/>
    </source>
</evidence>
<accession>A0A5B7GG76</accession>
<protein>
    <submittedName>
        <fullName evidence="1">Uncharacterized protein</fullName>
    </submittedName>
</protein>
<reference evidence="1 2" key="1">
    <citation type="submission" date="2019-05" db="EMBL/GenBank/DDBJ databases">
        <title>Another draft genome of Portunus trituberculatus and its Hox gene families provides insights of decapod evolution.</title>
        <authorList>
            <person name="Jeong J.-H."/>
            <person name="Song I."/>
            <person name="Kim S."/>
            <person name="Choi T."/>
            <person name="Kim D."/>
            <person name="Ryu S."/>
            <person name="Kim W."/>
        </authorList>
    </citation>
    <scope>NUCLEOTIDE SEQUENCE [LARGE SCALE GENOMIC DNA]</scope>
    <source>
        <tissue evidence="1">Muscle</tissue>
    </source>
</reference>